<dbReference type="Gene3D" id="6.10.250.290">
    <property type="match status" value="1"/>
</dbReference>
<evidence type="ECO:0000313" key="9">
    <source>
        <dbReference type="Proteomes" id="UP000184536"/>
    </source>
</evidence>
<evidence type="ECO:0000256" key="3">
    <source>
        <dbReference type="ARBA" id="ARBA00022884"/>
    </source>
</evidence>
<dbReference type="HAMAP" id="MF_00362">
    <property type="entry name" value="Ribosomal_uL10"/>
    <property type="match status" value="1"/>
</dbReference>
<evidence type="ECO:0000256" key="2">
    <source>
        <dbReference type="ARBA" id="ARBA00022730"/>
    </source>
</evidence>
<comment type="function">
    <text evidence="7">Forms part of the ribosomal stalk, playing a central role in the interaction of the ribosome with GTP-bound translation factors.</text>
</comment>
<dbReference type="EMBL" id="FQZV01000068">
    <property type="protein sequence ID" value="SHK05925.1"/>
    <property type="molecule type" value="Genomic_DNA"/>
</dbReference>
<evidence type="ECO:0000313" key="8">
    <source>
        <dbReference type="EMBL" id="SHK05925.1"/>
    </source>
</evidence>
<evidence type="ECO:0000256" key="5">
    <source>
        <dbReference type="ARBA" id="ARBA00023274"/>
    </source>
</evidence>
<reference evidence="9" key="1">
    <citation type="submission" date="2016-11" db="EMBL/GenBank/DDBJ databases">
        <authorList>
            <person name="Varghese N."/>
            <person name="Submissions S."/>
        </authorList>
    </citation>
    <scope>NUCLEOTIDE SEQUENCE [LARGE SCALE GENOMIC DNA]</scope>
    <source>
        <strain evidence="9">DSM 17957</strain>
    </source>
</reference>
<evidence type="ECO:0000256" key="7">
    <source>
        <dbReference type="HAMAP-Rule" id="MF_00362"/>
    </source>
</evidence>
<dbReference type="RefSeq" id="WP_110942529.1">
    <property type="nucleotide sequence ID" value="NZ_FQZV01000068.1"/>
</dbReference>
<dbReference type="InterPro" id="IPR047865">
    <property type="entry name" value="Ribosomal_uL10_bac_type"/>
</dbReference>
<dbReference type="AlphaFoldDB" id="A0A1M6PD97"/>
<evidence type="ECO:0000256" key="6">
    <source>
        <dbReference type="ARBA" id="ARBA00035202"/>
    </source>
</evidence>
<comment type="subunit">
    <text evidence="7">Part of the ribosomal stalk of the 50S ribosomal subunit. The N-terminus interacts with L11 and the large rRNA to form the base of the stalk. The C-terminus forms an elongated spine to which L12 dimers bind in a sequential fashion forming a multimeric L10(L12)X complex.</text>
</comment>
<dbReference type="InterPro" id="IPR002363">
    <property type="entry name" value="Ribosomal_uL10_CS_bac"/>
</dbReference>
<sequence length="166" mass="18323">MSSKLDIKKQIVEEIKEKFSKAQSAVIVDYRGLTVEEVTELRKKMREAGVEYKVYKNTMTRMAAQETGFEALLGDLTGPNAIAFGYNDPVTPAKILSDFAKDHKKLELKAGLVEGQYCDVEKVKAMANIPPREVLLAQFLGSIQSPVSGFARLVKAIADKQEGIEA</sequence>
<dbReference type="NCBIfam" id="NF000955">
    <property type="entry name" value="PRK00099.1-1"/>
    <property type="match status" value="1"/>
</dbReference>
<proteinExistence type="inferred from homology"/>
<name>A0A1M6PD97_9FIRM</name>
<dbReference type="GO" id="GO:0070180">
    <property type="term" value="F:large ribosomal subunit rRNA binding"/>
    <property type="evidence" value="ECO:0007669"/>
    <property type="project" value="UniProtKB-UniRule"/>
</dbReference>
<dbReference type="InterPro" id="IPR043141">
    <property type="entry name" value="Ribosomal_uL10-like_sf"/>
</dbReference>
<dbReference type="GO" id="GO:0015934">
    <property type="term" value="C:large ribosomal subunit"/>
    <property type="evidence" value="ECO:0007669"/>
    <property type="project" value="InterPro"/>
</dbReference>
<keyword evidence="3 7" id="KW-0694">RNA-binding</keyword>
<protein>
    <recommendedName>
        <fullName evidence="6 7">Large ribosomal subunit protein uL10</fullName>
    </recommendedName>
</protein>
<organism evidence="8 9">
    <name type="scientific">Geosporobacter subterraneus DSM 17957</name>
    <dbReference type="NCBI Taxonomy" id="1121919"/>
    <lineage>
        <taxon>Bacteria</taxon>
        <taxon>Bacillati</taxon>
        <taxon>Bacillota</taxon>
        <taxon>Clostridia</taxon>
        <taxon>Peptostreptococcales</taxon>
        <taxon>Thermotaleaceae</taxon>
        <taxon>Geosporobacter</taxon>
    </lineage>
</organism>
<dbReference type="Pfam" id="PF00466">
    <property type="entry name" value="Ribosomal_L10"/>
    <property type="match status" value="1"/>
</dbReference>
<keyword evidence="2 7" id="KW-0699">rRNA-binding</keyword>
<dbReference type="GO" id="GO:0006412">
    <property type="term" value="P:translation"/>
    <property type="evidence" value="ECO:0007669"/>
    <property type="project" value="UniProtKB-UniRule"/>
</dbReference>
<dbReference type="GO" id="GO:0003735">
    <property type="term" value="F:structural constituent of ribosome"/>
    <property type="evidence" value="ECO:0007669"/>
    <property type="project" value="InterPro"/>
</dbReference>
<keyword evidence="9" id="KW-1185">Reference proteome</keyword>
<comment type="similarity">
    <text evidence="1 7">Belongs to the universal ribosomal protein uL10 family.</text>
</comment>
<accession>A0A1M6PD97</accession>
<dbReference type="Proteomes" id="UP000184536">
    <property type="component" value="Unassembled WGS sequence"/>
</dbReference>
<dbReference type="OrthoDB" id="9808307at2"/>
<dbReference type="Gene3D" id="3.30.70.1730">
    <property type="match status" value="1"/>
</dbReference>
<dbReference type="InterPro" id="IPR001790">
    <property type="entry name" value="Ribosomal_uL10"/>
</dbReference>
<dbReference type="PANTHER" id="PTHR11560">
    <property type="entry name" value="39S RIBOSOMAL PROTEIN L10, MITOCHONDRIAL"/>
    <property type="match status" value="1"/>
</dbReference>
<dbReference type="FunFam" id="3.30.70.1730:FF:000001">
    <property type="entry name" value="50S ribosomal protein L10"/>
    <property type="match status" value="1"/>
</dbReference>
<dbReference type="SUPFAM" id="SSF160369">
    <property type="entry name" value="Ribosomal protein L10-like"/>
    <property type="match status" value="1"/>
</dbReference>
<dbReference type="PROSITE" id="PS01109">
    <property type="entry name" value="RIBOSOMAL_L10"/>
    <property type="match status" value="1"/>
</dbReference>
<dbReference type="InterPro" id="IPR022973">
    <property type="entry name" value="Ribosomal_uL10_bac"/>
</dbReference>
<gene>
    <name evidence="7" type="primary">rplJ</name>
    <name evidence="8" type="ORF">SAMN02745975_03550</name>
</gene>
<keyword evidence="4 7" id="KW-0689">Ribosomal protein</keyword>
<dbReference type="CDD" id="cd05797">
    <property type="entry name" value="Ribosomal_L10"/>
    <property type="match status" value="1"/>
</dbReference>
<dbReference type="STRING" id="1121919.SAMN02745975_03550"/>
<evidence type="ECO:0000256" key="1">
    <source>
        <dbReference type="ARBA" id="ARBA00008889"/>
    </source>
</evidence>
<keyword evidence="5 7" id="KW-0687">Ribonucleoprotein</keyword>
<evidence type="ECO:0000256" key="4">
    <source>
        <dbReference type="ARBA" id="ARBA00022980"/>
    </source>
</evidence>